<reference evidence="2" key="1">
    <citation type="submission" date="2021-01" db="EMBL/GenBank/DDBJ databases">
        <title>Chromosome-level genome assembly of a human fungal pathogen reveals clustering of transcriptionally co-regulated genes.</title>
        <authorList>
            <person name="Voorhies M."/>
            <person name="Cohen S."/>
            <person name="Shea T.P."/>
            <person name="Petrus S."/>
            <person name="Munoz J.F."/>
            <person name="Poplawski S."/>
            <person name="Goldman W.E."/>
            <person name="Michael T."/>
            <person name="Cuomo C.A."/>
            <person name="Sil A."/>
            <person name="Beyhan S."/>
        </authorList>
    </citation>
    <scope>NUCLEOTIDE SEQUENCE</scope>
    <source>
        <strain evidence="2">WU24</strain>
    </source>
</reference>
<protein>
    <recommendedName>
        <fullName evidence="4">AMP-dependent synthetase/ligase domain-containing protein</fullName>
    </recommendedName>
</protein>
<dbReference type="AlphaFoldDB" id="A0A8A1MCJ9"/>
<organism evidence="2 3">
    <name type="scientific">Ajellomyces capsulatus</name>
    <name type="common">Darling's disease fungus</name>
    <name type="synonym">Histoplasma capsulatum</name>
    <dbReference type="NCBI Taxonomy" id="5037"/>
    <lineage>
        <taxon>Eukaryota</taxon>
        <taxon>Fungi</taxon>
        <taxon>Dikarya</taxon>
        <taxon>Ascomycota</taxon>
        <taxon>Pezizomycotina</taxon>
        <taxon>Eurotiomycetes</taxon>
        <taxon>Eurotiomycetidae</taxon>
        <taxon>Onygenales</taxon>
        <taxon>Ajellomycetaceae</taxon>
        <taxon>Histoplasma</taxon>
    </lineage>
</organism>
<dbReference type="VEuPathDB" id="FungiDB:I7I51_02673"/>
<dbReference type="SUPFAM" id="SSF56801">
    <property type="entry name" value="Acetyl-CoA synthetase-like"/>
    <property type="match status" value="1"/>
</dbReference>
<evidence type="ECO:0000256" key="1">
    <source>
        <dbReference type="SAM" id="MobiDB-lite"/>
    </source>
</evidence>
<dbReference type="EMBL" id="CP069112">
    <property type="protein sequence ID" value="QSS62930.1"/>
    <property type="molecule type" value="Genomic_DNA"/>
</dbReference>
<proteinExistence type="predicted"/>
<gene>
    <name evidence="2" type="ORF">I7I51_02673</name>
</gene>
<evidence type="ECO:0000313" key="3">
    <source>
        <dbReference type="Proteomes" id="UP000663671"/>
    </source>
</evidence>
<dbReference type="OrthoDB" id="6614653at2759"/>
<dbReference type="InterPro" id="IPR020845">
    <property type="entry name" value="AMP-binding_CS"/>
</dbReference>
<evidence type="ECO:0008006" key="4">
    <source>
        <dbReference type="Google" id="ProtNLM"/>
    </source>
</evidence>
<dbReference type="InterPro" id="IPR042099">
    <property type="entry name" value="ANL_N_sf"/>
</dbReference>
<accession>A0A8A1MCJ9</accession>
<evidence type="ECO:0000313" key="2">
    <source>
        <dbReference type="EMBL" id="QSS62930.1"/>
    </source>
</evidence>
<dbReference type="Gene3D" id="3.40.50.12780">
    <property type="entry name" value="N-terminal domain of ligase-like"/>
    <property type="match status" value="1"/>
</dbReference>
<feature type="region of interest" description="Disordered" evidence="1">
    <location>
        <begin position="356"/>
        <end position="385"/>
    </location>
</feature>
<name>A0A8A1MCJ9_AJECA</name>
<dbReference type="Proteomes" id="UP000663671">
    <property type="component" value="Chromosome 7"/>
</dbReference>
<sequence length="427" mass="46695">MSFELGVGTADDGTLSQRSAIFIAGLQTSPLLFTGGLTIKIAEPSSNGSRKSLPSGNVHVLGRLCIEDRKSRRIAIRDVSLSIEKAYFEFLSDMLAGQNVLWSSLSLEIMKHDTSRYVPLSPGDIAPSSDKYLDGNGAGVVIFTSGTTGPPKGAVMMRAYLHDTSGAVADHFGLFDEVATAKAHDADGLIKLVILPAAKEATILSSATLLLTLLKWAAIKSPPSILNARFLTFPTCPRLFDRSNVKLKLGLHGKIMALEAEEIDTCKLITWTSKFAQFDISSVIPFMRLKRSFNTNHKKLHGNIEHSLRLNNDIDNNTIKSFLACPLVGFKQHLTSNSCTKFEAWERFDTVEMKTSIHGRHRKETAGLSLSHGNRGSGRSGSRPQTCDLSGGWLWDMENLEWNAWKVVQIDDSPLVITAPSALGPRM</sequence>
<dbReference type="PROSITE" id="PS00455">
    <property type="entry name" value="AMP_BINDING"/>
    <property type="match status" value="1"/>
</dbReference>